<evidence type="ECO:0000259" key="2">
    <source>
        <dbReference type="PROSITE" id="PS51202"/>
    </source>
</evidence>
<dbReference type="Pfam" id="PF02254">
    <property type="entry name" value="TrkA_N"/>
    <property type="match status" value="1"/>
</dbReference>
<dbReference type="SUPFAM" id="SSF116726">
    <property type="entry name" value="TrkA C-terminal domain-like"/>
    <property type="match status" value="1"/>
</dbReference>
<dbReference type="InterPro" id="IPR006037">
    <property type="entry name" value="RCK_C"/>
</dbReference>
<dbReference type="OrthoDB" id="9776294at2"/>
<gene>
    <name evidence="3" type="ORF">EI74_0344</name>
</gene>
<protein>
    <submittedName>
        <fullName evidence="3">Trk system potassium uptake protein TrkA</fullName>
    </submittedName>
</protein>
<dbReference type="PANTHER" id="PTHR43833">
    <property type="entry name" value="POTASSIUM CHANNEL PROTEIN 2-RELATED-RELATED"/>
    <property type="match status" value="1"/>
</dbReference>
<dbReference type="Gene3D" id="3.40.50.720">
    <property type="entry name" value="NAD(P)-binding Rossmann-like Domain"/>
    <property type="match status" value="1"/>
</dbReference>
<dbReference type="EMBL" id="SNWN01000010">
    <property type="protein sequence ID" value="TDO20511.1"/>
    <property type="molecule type" value="Genomic_DNA"/>
</dbReference>
<organism evidence="3 4">
    <name type="scientific">Mycoplasma testudineum</name>
    <dbReference type="NCBI Taxonomy" id="244584"/>
    <lineage>
        <taxon>Bacteria</taxon>
        <taxon>Bacillati</taxon>
        <taxon>Mycoplasmatota</taxon>
        <taxon>Mollicutes</taxon>
        <taxon>Mycoplasmataceae</taxon>
        <taxon>Mycoplasma</taxon>
    </lineage>
</organism>
<dbReference type="InterPro" id="IPR003148">
    <property type="entry name" value="RCK_N"/>
</dbReference>
<dbReference type="PROSITE" id="PS51202">
    <property type="entry name" value="RCK_C"/>
    <property type="match status" value="1"/>
</dbReference>
<evidence type="ECO:0000259" key="1">
    <source>
        <dbReference type="PROSITE" id="PS51201"/>
    </source>
</evidence>
<dbReference type="PANTHER" id="PTHR43833:SF7">
    <property type="entry name" value="KTR SYSTEM POTASSIUM UPTAKE PROTEIN C"/>
    <property type="match status" value="1"/>
</dbReference>
<dbReference type="GO" id="GO:0008324">
    <property type="term" value="F:monoatomic cation transmembrane transporter activity"/>
    <property type="evidence" value="ECO:0007669"/>
    <property type="project" value="InterPro"/>
</dbReference>
<sequence length="245" mass="26942">MFKYKNDIAIIGMGRFGSAVANQLIKMNKSVVIIDSDEELLRPWADQVNSVYAADASDLNALQKIGITDIKTVIVAAPNNIEIVATLLELKVNNIIARSTNVKHARVLKQIGVDRIVLPEMESGTRTALIAGNDNFIKFSENMNEIGDGFVISSTNLYNSKIEGKKLKDLNLTKRGVSIILIKQNNVSKIPTGDTVLGHGDLITMIGKIELINDIIIVFNRQRKESNIIKAAKDAMQNAEDIDLN</sequence>
<comment type="caution">
    <text evidence="3">The sequence shown here is derived from an EMBL/GenBank/DDBJ whole genome shotgun (WGS) entry which is preliminary data.</text>
</comment>
<accession>A0A4R6IFK6</accession>
<dbReference type="RefSeq" id="WP_094254513.1">
    <property type="nucleotide sequence ID" value="NZ_NNCE01000002.1"/>
</dbReference>
<dbReference type="GO" id="GO:0006813">
    <property type="term" value="P:potassium ion transport"/>
    <property type="evidence" value="ECO:0007669"/>
    <property type="project" value="InterPro"/>
</dbReference>
<dbReference type="InterPro" id="IPR050721">
    <property type="entry name" value="Trk_Ktr_HKT_K-transport"/>
</dbReference>
<dbReference type="Gene3D" id="3.30.70.1450">
    <property type="entry name" value="Regulator of K+ conductance, C-terminal domain"/>
    <property type="match status" value="1"/>
</dbReference>
<evidence type="ECO:0000313" key="4">
    <source>
        <dbReference type="Proteomes" id="UP000295518"/>
    </source>
</evidence>
<dbReference type="InterPro" id="IPR036721">
    <property type="entry name" value="RCK_C_sf"/>
</dbReference>
<dbReference type="SUPFAM" id="SSF51735">
    <property type="entry name" value="NAD(P)-binding Rossmann-fold domains"/>
    <property type="match status" value="1"/>
</dbReference>
<keyword evidence="4" id="KW-1185">Reference proteome</keyword>
<proteinExistence type="predicted"/>
<dbReference type="PROSITE" id="PS51201">
    <property type="entry name" value="RCK_N"/>
    <property type="match status" value="1"/>
</dbReference>
<dbReference type="AlphaFoldDB" id="A0A4R6IFK6"/>
<dbReference type="InterPro" id="IPR036291">
    <property type="entry name" value="NAD(P)-bd_dom_sf"/>
</dbReference>
<name>A0A4R6IFK6_9MOLU</name>
<feature type="domain" description="RCK N-terminal" evidence="1">
    <location>
        <begin position="5"/>
        <end position="117"/>
    </location>
</feature>
<dbReference type="Pfam" id="PF02080">
    <property type="entry name" value="TrkA_C"/>
    <property type="match status" value="1"/>
</dbReference>
<feature type="domain" description="RCK C-terminal" evidence="2">
    <location>
        <begin position="134"/>
        <end position="221"/>
    </location>
</feature>
<dbReference type="Proteomes" id="UP000295518">
    <property type="component" value="Unassembled WGS sequence"/>
</dbReference>
<evidence type="ECO:0000313" key="3">
    <source>
        <dbReference type="EMBL" id="TDO20511.1"/>
    </source>
</evidence>
<reference evidence="3 4" key="1">
    <citation type="submission" date="2019-03" db="EMBL/GenBank/DDBJ databases">
        <title>Genomic Encyclopedia of Archaeal and Bacterial Type Strains, Phase II (KMG-II): from individual species to whole genera.</title>
        <authorList>
            <person name="Goeker M."/>
        </authorList>
    </citation>
    <scope>NUCLEOTIDE SEQUENCE [LARGE SCALE GENOMIC DNA]</scope>
    <source>
        <strain evidence="3 4">ATCC 700618</strain>
    </source>
</reference>